<evidence type="ECO:0000256" key="3">
    <source>
        <dbReference type="ARBA" id="ARBA00012486"/>
    </source>
</evidence>
<dbReference type="InterPro" id="IPR023313">
    <property type="entry name" value="UBQ-conjugating_AS"/>
</dbReference>
<feature type="compositionally biased region" description="Polar residues" evidence="10">
    <location>
        <begin position="122"/>
        <end position="135"/>
    </location>
</feature>
<evidence type="ECO:0000259" key="11">
    <source>
        <dbReference type="PROSITE" id="PS50127"/>
    </source>
</evidence>
<evidence type="ECO:0000256" key="10">
    <source>
        <dbReference type="SAM" id="MobiDB-lite"/>
    </source>
</evidence>
<evidence type="ECO:0000256" key="7">
    <source>
        <dbReference type="ARBA" id="ARBA00022840"/>
    </source>
</evidence>
<evidence type="ECO:0000256" key="4">
    <source>
        <dbReference type="ARBA" id="ARBA00022679"/>
    </source>
</evidence>
<accession>B3M817</accession>
<dbReference type="KEGG" id="dan:6493135"/>
<dbReference type="PROSITE" id="PS00183">
    <property type="entry name" value="UBC_1"/>
    <property type="match status" value="1"/>
</dbReference>
<feature type="region of interest" description="Disordered" evidence="10">
    <location>
        <begin position="57"/>
        <end position="142"/>
    </location>
</feature>
<protein>
    <recommendedName>
        <fullName evidence="3">E2 ubiquitin-conjugating enzyme</fullName>
        <ecNumber evidence="3">2.3.2.23</ecNumber>
    </recommendedName>
</protein>
<dbReference type="InParanoid" id="B3M817"/>
<sequence>MPPRRSMRLQRQREAAAQVLAEVQADAEVRAVVENSANALENSNVTSRALYRPSRHILSPRRLRSPPAPPQPTPTFGVGNGRRGRPRRRTGAITRSSPPNQRRGVQQPPPRYRPRGRRPSRAVSNTDSAPSTPAGNVSPMVERGLSGHRLSLARQFNRMVNPLNFAQAALSSIGPGQSRMVECRAAAGRLQRELSDFMREPPDGCKVEMVDDDLFHWRATIIGPADTPYEGGHFKLDLSFPSDYPFHPPQVYFLTKIYHCNITNAGYICLDILSLQWSPALTVAKVLISIVSLLSDPNPNDPLESTIAILYKRQRNQHDSNARVWTNRYAKPFSPAAGDVNMETDATETTATNPEN</sequence>
<comment type="similarity">
    <text evidence="9">Belongs to the ubiquitin-conjugating enzyme family.</text>
</comment>
<dbReference type="Gene3D" id="3.10.110.10">
    <property type="entry name" value="Ubiquitin Conjugating Enzyme"/>
    <property type="match status" value="1"/>
</dbReference>
<dbReference type="OrthoDB" id="7851174at2759"/>
<keyword evidence="4" id="KW-0808">Transferase</keyword>
<dbReference type="PANTHER" id="PTHR24068">
    <property type="entry name" value="UBIQUITIN-CONJUGATING ENZYME E2"/>
    <property type="match status" value="1"/>
</dbReference>
<evidence type="ECO:0000256" key="8">
    <source>
        <dbReference type="PROSITE-ProRule" id="PRU10133"/>
    </source>
</evidence>
<evidence type="ECO:0000256" key="9">
    <source>
        <dbReference type="RuleBase" id="RU362109"/>
    </source>
</evidence>
<evidence type="ECO:0000256" key="6">
    <source>
        <dbReference type="ARBA" id="ARBA00022786"/>
    </source>
</evidence>
<dbReference type="GO" id="GO:0006511">
    <property type="term" value="P:ubiquitin-dependent protein catabolic process"/>
    <property type="evidence" value="ECO:0007669"/>
    <property type="project" value="UniProtKB-ARBA"/>
</dbReference>
<reference evidence="12 13" key="1">
    <citation type="journal article" date="2007" name="Nature">
        <title>Evolution of genes and genomes on the Drosophila phylogeny.</title>
        <authorList>
            <consortium name="Drosophila 12 Genomes Consortium"/>
            <person name="Clark A.G."/>
            <person name="Eisen M.B."/>
            <person name="Smith D.R."/>
            <person name="Bergman C.M."/>
            <person name="Oliver B."/>
            <person name="Markow T.A."/>
            <person name="Kaufman T.C."/>
            <person name="Kellis M."/>
            <person name="Gelbart W."/>
            <person name="Iyer V.N."/>
            <person name="Pollard D.A."/>
            <person name="Sackton T.B."/>
            <person name="Larracuente A.M."/>
            <person name="Singh N.D."/>
            <person name="Abad J.P."/>
            <person name="Abt D.N."/>
            <person name="Adryan B."/>
            <person name="Aguade M."/>
            <person name="Akashi H."/>
            <person name="Anderson W.W."/>
            <person name="Aquadro C.F."/>
            <person name="Ardell D.H."/>
            <person name="Arguello R."/>
            <person name="Artieri C.G."/>
            <person name="Barbash D.A."/>
            <person name="Barker D."/>
            <person name="Barsanti P."/>
            <person name="Batterham P."/>
            <person name="Batzoglou S."/>
            <person name="Begun D."/>
            <person name="Bhutkar A."/>
            <person name="Blanco E."/>
            <person name="Bosak S.A."/>
            <person name="Bradley R.K."/>
            <person name="Brand A.D."/>
            <person name="Brent M.R."/>
            <person name="Brooks A.N."/>
            <person name="Brown R.H."/>
            <person name="Butlin R.K."/>
            <person name="Caggese C."/>
            <person name="Calvi B.R."/>
            <person name="Bernardo de Carvalho A."/>
            <person name="Caspi A."/>
            <person name="Castrezana S."/>
            <person name="Celniker S.E."/>
            <person name="Chang J.L."/>
            <person name="Chapple C."/>
            <person name="Chatterji S."/>
            <person name="Chinwalla A."/>
            <person name="Civetta A."/>
            <person name="Clifton S.W."/>
            <person name="Comeron J.M."/>
            <person name="Costello J.C."/>
            <person name="Coyne J.A."/>
            <person name="Daub J."/>
            <person name="David R.G."/>
            <person name="Delcher A.L."/>
            <person name="Delehaunty K."/>
            <person name="Do C.B."/>
            <person name="Ebling H."/>
            <person name="Edwards K."/>
            <person name="Eickbush T."/>
            <person name="Evans J.D."/>
            <person name="Filipski A."/>
            <person name="Findeiss S."/>
            <person name="Freyhult E."/>
            <person name="Fulton L."/>
            <person name="Fulton R."/>
            <person name="Garcia A.C."/>
            <person name="Gardiner A."/>
            <person name="Garfield D.A."/>
            <person name="Garvin B.E."/>
            <person name="Gibson G."/>
            <person name="Gilbert D."/>
            <person name="Gnerre S."/>
            <person name="Godfrey J."/>
            <person name="Good R."/>
            <person name="Gotea V."/>
            <person name="Gravely B."/>
            <person name="Greenberg A.J."/>
            <person name="Griffiths-Jones S."/>
            <person name="Gross S."/>
            <person name="Guigo R."/>
            <person name="Gustafson E.A."/>
            <person name="Haerty W."/>
            <person name="Hahn M.W."/>
            <person name="Halligan D.L."/>
            <person name="Halpern A.L."/>
            <person name="Halter G.M."/>
            <person name="Han M.V."/>
            <person name="Heger A."/>
            <person name="Hillier L."/>
            <person name="Hinrichs A.S."/>
            <person name="Holmes I."/>
            <person name="Hoskins R.A."/>
            <person name="Hubisz M.J."/>
            <person name="Hultmark D."/>
            <person name="Huntley M.A."/>
            <person name="Jaffe D.B."/>
            <person name="Jagadeeshan S."/>
            <person name="Jeck W.R."/>
            <person name="Johnson J."/>
            <person name="Jones C.D."/>
            <person name="Jordan W.C."/>
            <person name="Karpen G.H."/>
            <person name="Kataoka E."/>
            <person name="Keightley P.D."/>
            <person name="Kheradpour P."/>
            <person name="Kirkness E.F."/>
            <person name="Koerich L.B."/>
            <person name="Kristiansen K."/>
            <person name="Kudrna D."/>
            <person name="Kulathinal R.J."/>
            <person name="Kumar S."/>
            <person name="Kwok R."/>
            <person name="Lander E."/>
            <person name="Langley C.H."/>
            <person name="Lapoint R."/>
            <person name="Lazzaro B.P."/>
            <person name="Lee S.J."/>
            <person name="Levesque L."/>
            <person name="Li R."/>
            <person name="Lin C.F."/>
            <person name="Lin M.F."/>
            <person name="Lindblad-Toh K."/>
            <person name="Llopart A."/>
            <person name="Long M."/>
            <person name="Low L."/>
            <person name="Lozovsky E."/>
            <person name="Lu J."/>
            <person name="Luo M."/>
            <person name="Machado C.A."/>
            <person name="Makalowski W."/>
            <person name="Marzo M."/>
            <person name="Matsuda M."/>
            <person name="Matzkin L."/>
            <person name="McAllister B."/>
            <person name="McBride C.S."/>
            <person name="McKernan B."/>
            <person name="McKernan K."/>
            <person name="Mendez-Lago M."/>
            <person name="Minx P."/>
            <person name="Mollenhauer M.U."/>
            <person name="Montooth K."/>
            <person name="Mount S.M."/>
            <person name="Mu X."/>
            <person name="Myers E."/>
            <person name="Negre B."/>
            <person name="Newfeld S."/>
            <person name="Nielsen R."/>
            <person name="Noor M.A."/>
            <person name="O'Grady P."/>
            <person name="Pachter L."/>
            <person name="Papaceit M."/>
            <person name="Parisi M.J."/>
            <person name="Parisi M."/>
            <person name="Parts L."/>
            <person name="Pedersen J.S."/>
            <person name="Pesole G."/>
            <person name="Phillippy A.M."/>
            <person name="Ponting C.P."/>
            <person name="Pop M."/>
            <person name="Porcelli D."/>
            <person name="Powell J.R."/>
            <person name="Prohaska S."/>
            <person name="Pruitt K."/>
            <person name="Puig M."/>
            <person name="Quesneville H."/>
            <person name="Ram K.R."/>
            <person name="Rand D."/>
            <person name="Rasmussen M.D."/>
            <person name="Reed L.K."/>
            <person name="Reenan R."/>
            <person name="Reily A."/>
            <person name="Remington K.A."/>
            <person name="Rieger T.T."/>
            <person name="Ritchie M.G."/>
            <person name="Robin C."/>
            <person name="Rogers Y.H."/>
            <person name="Rohde C."/>
            <person name="Rozas J."/>
            <person name="Rubenfield M.J."/>
            <person name="Ruiz A."/>
            <person name="Russo S."/>
            <person name="Salzberg S.L."/>
            <person name="Sanchez-Gracia A."/>
            <person name="Saranga D.J."/>
            <person name="Sato H."/>
            <person name="Schaeffer S.W."/>
            <person name="Schatz M.C."/>
            <person name="Schlenke T."/>
            <person name="Schwartz R."/>
            <person name="Segarra C."/>
            <person name="Singh R.S."/>
            <person name="Sirot L."/>
            <person name="Sirota M."/>
            <person name="Sisneros N.B."/>
            <person name="Smith C.D."/>
            <person name="Smith T.F."/>
            <person name="Spieth J."/>
            <person name="Stage D.E."/>
            <person name="Stark A."/>
            <person name="Stephan W."/>
            <person name="Strausberg R.L."/>
            <person name="Strempel S."/>
            <person name="Sturgill D."/>
            <person name="Sutton G."/>
            <person name="Sutton G.G."/>
            <person name="Tao W."/>
            <person name="Teichmann S."/>
            <person name="Tobari Y.N."/>
            <person name="Tomimura Y."/>
            <person name="Tsolas J.M."/>
            <person name="Valente V.L."/>
            <person name="Venter E."/>
            <person name="Venter J.C."/>
            <person name="Vicario S."/>
            <person name="Vieira F.G."/>
            <person name="Vilella A.J."/>
            <person name="Villasante A."/>
            <person name="Walenz B."/>
            <person name="Wang J."/>
            <person name="Wasserman M."/>
            <person name="Watts T."/>
            <person name="Wilson D."/>
            <person name="Wilson R.K."/>
            <person name="Wing R.A."/>
            <person name="Wolfner M.F."/>
            <person name="Wong A."/>
            <person name="Wong G.K."/>
            <person name="Wu C.I."/>
            <person name="Wu G."/>
            <person name="Yamamoto D."/>
            <person name="Yang H.P."/>
            <person name="Yang S.P."/>
            <person name="Yorke J.A."/>
            <person name="Yoshida K."/>
            <person name="Zdobnov E."/>
            <person name="Zhang P."/>
            <person name="Zhang Y."/>
            <person name="Zimin A.V."/>
            <person name="Baldwin J."/>
            <person name="Abdouelleil A."/>
            <person name="Abdulkadir J."/>
            <person name="Abebe A."/>
            <person name="Abera B."/>
            <person name="Abreu J."/>
            <person name="Acer S.C."/>
            <person name="Aftuck L."/>
            <person name="Alexander A."/>
            <person name="An P."/>
            <person name="Anderson E."/>
            <person name="Anderson S."/>
            <person name="Arachi H."/>
            <person name="Azer M."/>
            <person name="Bachantsang P."/>
            <person name="Barry A."/>
            <person name="Bayul T."/>
            <person name="Berlin A."/>
            <person name="Bessette D."/>
            <person name="Bloom T."/>
            <person name="Blye J."/>
            <person name="Boguslavskiy L."/>
            <person name="Bonnet C."/>
            <person name="Boukhgalter B."/>
            <person name="Bourzgui I."/>
            <person name="Brown A."/>
            <person name="Cahill P."/>
            <person name="Channer S."/>
            <person name="Cheshatsang Y."/>
            <person name="Chuda L."/>
            <person name="Citroen M."/>
            <person name="Collymore A."/>
            <person name="Cooke P."/>
            <person name="Costello M."/>
            <person name="D'Aco K."/>
            <person name="Daza R."/>
            <person name="De Haan G."/>
            <person name="DeGray S."/>
            <person name="DeMaso C."/>
            <person name="Dhargay N."/>
            <person name="Dooley K."/>
            <person name="Dooley E."/>
            <person name="Doricent M."/>
            <person name="Dorje P."/>
            <person name="Dorjee K."/>
            <person name="Dupes A."/>
            <person name="Elong R."/>
            <person name="Falk J."/>
            <person name="Farina A."/>
            <person name="Faro S."/>
            <person name="Ferguson D."/>
            <person name="Fisher S."/>
            <person name="Foley C.D."/>
            <person name="Franke A."/>
            <person name="Friedrich D."/>
            <person name="Gadbois L."/>
            <person name="Gearin G."/>
            <person name="Gearin C.R."/>
            <person name="Giannoukos G."/>
            <person name="Goode T."/>
            <person name="Graham J."/>
            <person name="Grandbois E."/>
            <person name="Grewal S."/>
            <person name="Gyaltsen K."/>
            <person name="Hafez N."/>
            <person name="Hagos B."/>
            <person name="Hall J."/>
            <person name="Henson C."/>
            <person name="Hollinger A."/>
            <person name="Honan T."/>
            <person name="Huard M.D."/>
            <person name="Hughes L."/>
            <person name="Hurhula B."/>
            <person name="Husby M.E."/>
            <person name="Kamat A."/>
            <person name="Kanga B."/>
            <person name="Kashin S."/>
            <person name="Khazanovich D."/>
            <person name="Kisner P."/>
            <person name="Lance K."/>
            <person name="Lara M."/>
            <person name="Lee W."/>
            <person name="Lennon N."/>
            <person name="Letendre F."/>
            <person name="LeVine R."/>
            <person name="Lipovsky A."/>
            <person name="Liu X."/>
            <person name="Liu J."/>
            <person name="Liu S."/>
            <person name="Lokyitsang T."/>
            <person name="Lokyitsang Y."/>
            <person name="Lubonja R."/>
            <person name="Lui A."/>
            <person name="MacDonald P."/>
            <person name="Magnisalis V."/>
            <person name="Maru K."/>
            <person name="Matthews C."/>
            <person name="McCusker W."/>
            <person name="McDonough S."/>
            <person name="Mehta T."/>
            <person name="Meldrim J."/>
            <person name="Meneus L."/>
            <person name="Mihai O."/>
            <person name="Mihalev A."/>
            <person name="Mihova T."/>
            <person name="Mittelman R."/>
            <person name="Mlenga V."/>
            <person name="Montmayeur A."/>
            <person name="Mulrain L."/>
            <person name="Navidi A."/>
            <person name="Naylor J."/>
            <person name="Negash T."/>
            <person name="Nguyen T."/>
            <person name="Nguyen N."/>
            <person name="Nicol R."/>
            <person name="Norbu C."/>
            <person name="Norbu N."/>
            <person name="Novod N."/>
            <person name="O'Neill B."/>
            <person name="Osman S."/>
            <person name="Markiewicz E."/>
            <person name="Oyono O.L."/>
            <person name="Patti C."/>
            <person name="Phunkhang P."/>
            <person name="Pierre F."/>
            <person name="Priest M."/>
            <person name="Raghuraman S."/>
            <person name="Rege F."/>
            <person name="Reyes R."/>
            <person name="Rise C."/>
            <person name="Rogov P."/>
            <person name="Ross K."/>
            <person name="Ryan E."/>
            <person name="Settipalli S."/>
            <person name="Shea T."/>
            <person name="Sherpa N."/>
            <person name="Shi L."/>
            <person name="Shih D."/>
            <person name="Sparrow T."/>
            <person name="Spaulding J."/>
            <person name="Stalker J."/>
            <person name="Stange-Thomann N."/>
            <person name="Stavropoulos S."/>
            <person name="Stone C."/>
            <person name="Strader C."/>
            <person name="Tesfaye S."/>
            <person name="Thomson T."/>
            <person name="Thoulutsang Y."/>
            <person name="Thoulutsang D."/>
            <person name="Topham K."/>
            <person name="Topping I."/>
            <person name="Tsamla T."/>
            <person name="Vassiliev H."/>
            <person name="Vo A."/>
            <person name="Wangchuk T."/>
            <person name="Wangdi T."/>
            <person name="Weiand M."/>
            <person name="Wilkinson J."/>
            <person name="Wilson A."/>
            <person name="Yadav S."/>
            <person name="Young G."/>
            <person name="Yu Q."/>
            <person name="Zembek L."/>
            <person name="Zhong D."/>
            <person name="Zimmer A."/>
            <person name="Zwirko Z."/>
            <person name="Jaffe D.B."/>
            <person name="Alvarez P."/>
            <person name="Brockman W."/>
            <person name="Butler J."/>
            <person name="Chin C."/>
            <person name="Gnerre S."/>
            <person name="Grabherr M."/>
            <person name="Kleber M."/>
            <person name="Mauceli E."/>
            <person name="MacCallum I."/>
        </authorList>
    </citation>
    <scope>NUCLEOTIDE SEQUENCE [LARGE SCALE GENOMIC DNA]</scope>
    <source>
        <strain evidence="13">Tucson 14024-0371.13</strain>
    </source>
</reference>
<evidence type="ECO:0000313" key="13">
    <source>
        <dbReference type="Proteomes" id="UP000007801"/>
    </source>
</evidence>
<dbReference type="EC" id="2.3.2.23" evidence="3"/>
<dbReference type="GO" id="GO:0061631">
    <property type="term" value="F:ubiquitin conjugating enzyme activity"/>
    <property type="evidence" value="ECO:0007669"/>
    <property type="project" value="UniProtKB-EC"/>
</dbReference>
<dbReference type="Pfam" id="PF00179">
    <property type="entry name" value="UQ_con"/>
    <property type="match status" value="1"/>
</dbReference>
<dbReference type="GO" id="GO:0005524">
    <property type="term" value="F:ATP binding"/>
    <property type="evidence" value="ECO:0007669"/>
    <property type="project" value="UniProtKB-UniRule"/>
</dbReference>
<dbReference type="HOGENOM" id="CLU_792901_0_0_1"/>
<evidence type="ECO:0000313" key="12">
    <source>
        <dbReference type="EMBL" id="EDV39925.2"/>
    </source>
</evidence>
<evidence type="ECO:0000256" key="2">
    <source>
        <dbReference type="ARBA" id="ARBA00004906"/>
    </source>
</evidence>
<dbReference type="SMART" id="SM00212">
    <property type="entry name" value="UBCc"/>
    <property type="match status" value="1"/>
</dbReference>
<comment type="catalytic activity">
    <reaction evidence="1">
        <text>S-ubiquitinyl-[E1 ubiquitin-activating enzyme]-L-cysteine + [E2 ubiquitin-conjugating enzyme]-L-cysteine = [E1 ubiquitin-activating enzyme]-L-cysteine + S-ubiquitinyl-[E2 ubiquitin-conjugating enzyme]-L-cysteine.</text>
        <dbReference type="EC" id="2.3.2.23"/>
    </reaction>
</comment>
<dbReference type="FunFam" id="3.10.110.10:FF:000101">
    <property type="entry name" value="Ubiquitin-conjugating enzyme E2 D2"/>
    <property type="match status" value="1"/>
</dbReference>
<dbReference type="InterPro" id="IPR000608">
    <property type="entry name" value="UBC"/>
</dbReference>
<dbReference type="eggNOG" id="KOG0417">
    <property type="taxonomic scope" value="Eukaryota"/>
</dbReference>
<dbReference type="EMBL" id="CH902618">
    <property type="protein sequence ID" value="EDV39925.2"/>
    <property type="molecule type" value="Genomic_DNA"/>
</dbReference>
<dbReference type="SMR" id="B3M817"/>
<evidence type="ECO:0000256" key="1">
    <source>
        <dbReference type="ARBA" id="ARBA00000485"/>
    </source>
</evidence>
<dbReference type="SUPFAM" id="SSF54495">
    <property type="entry name" value="UBC-like"/>
    <property type="match status" value="1"/>
</dbReference>
<evidence type="ECO:0000256" key="5">
    <source>
        <dbReference type="ARBA" id="ARBA00022741"/>
    </source>
</evidence>
<name>B3M817_DROAN</name>
<feature type="active site" description="Glycyl thioester intermediate" evidence="8">
    <location>
        <position position="269"/>
    </location>
</feature>
<dbReference type="Proteomes" id="UP000007801">
    <property type="component" value="Unassembled WGS sequence"/>
</dbReference>
<feature type="region of interest" description="Disordered" evidence="10">
    <location>
        <begin position="336"/>
        <end position="356"/>
    </location>
</feature>
<dbReference type="GeneID" id="6493135"/>
<keyword evidence="5 9" id="KW-0547">Nucleotide-binding</keyword>
<keyword evidence="6 9" id="KW-0833">Ubl conjugation pathway</keyword>
<feature type="compositionally biased region" description="Polar residues" evidence="10">
    <location>
        <begin position="347"/>
        <end position="356"/>
    </location>
</feature>
<feature type="domain" description="UBC core" evidence="11">
    <location>
        <begin position="185"/>
        <end position="331"/>
    </location>
</feature>
<dbReference type="InterPro" id="IPR016135">
    <property type="entry name" value="UBQ-conjugating_enzyme/RWD"/>
</dbReference>
<dbReference type="PROSITE" id="PS50127">
    <property type="entry name" value="UBC_2"/>
    <property type="match status" value="1"/>
</dbReference>
<keyword evidence="7 9" id="KW-0067">ATP-binding</keyword>
<keyword evidence="13" id="KW-1185">Reference proteome</keyword>
<proteinExistence type="inferred from homology"/>
<gene>
    <name evidence="12" type="primary">Dana\GF10262</name>
    <name evidence="12" type="synonym">dana_GLEANR_10219</name>
    <name evidence="12" type="ORF">GF10262</name>
</gene>
<organism evidence="12 13">
    <name type="scientific">Drosophila ananassae</name>
    <name type="common">Fruit fly</name>
    <dbReference type="NCBI Taxonomy" id="7217"/>
    <lineage>
        <taxon>Eukaryota</taxon>
        <taxon>Metazoa</taxon>
        <taxon>Ecdysozoa</taxon>
        <taxon>Arthropoda</taxon>
        <taxon>Hexapoda</taxon>
        <taxon>Insecta</taxon>
        <taxon>Pterygota</taxon>
        <taxon>Neoptera</taxon>
        <taxon>Endopterygota</taxon>
        <taxon>Diptera</taxon>
        <taxon>Brachycera</taxon>
        <taxon>Muscomorpha</taxon>
        <taxon>Ephydroidea</taxon>
        <taxon>Drosophilidae</taxon>
        <taxon>Drosophila</taxon>
        <taxon>Sophophora</taxon>
    </lineage>
</organism>
<dbReference type="AlphaFoldDB" id="B3M817"/>
<comment type="pathway">
    <text evidence="2">Protein modification; protein ubiquitination.</text>
</comment>
<dbReference type="STRING" id="7217.B3M817"/>